<dbReference type="InterPro" id="IPR005467">
    <property type="entry name" value="His_kinase_dom"/>
</dbReference>
<sequence length="601" mass="66607">MWRLLFRGMKRFHRRSTGPCIVMATISTSRLILALQSGEIVPYFQPQIELKTGSLSGFEVLARWLHPELGILLPAEFIPLAQGANLLPDVTHEVLGQATVAIAAFCPMPLRLSINISADELLDPELCERLSLIAECSGFPISCLTLELTESTRIENTALARATVHRIRRSGFRLSLDDFGKGYAGLQHLHEIPFDELKIDMRFVQCISEYQRSEDFIAGVIALGEALGIHTVAEGIETHIQANLLTSLQCELGQGFLFGAPVPASSIPALMMERTARKENVIYCANAGQYRFEIARGKQRDSPYSDCATAELRHSDQLPHYLEYPRSKPPHTDFAGNSQMSLPPLSIRRSFAPPPQAQKQRAEIAAVPPSVATGNSTGPKEEKTLQNWSSQLLKAQEEERRRIARELHDSVLQLHALLSLNLDKISSESLDRTSRNALEDTKALVTICSEELRTISYLLHPPFIEDLGLESALRIFVEGLTRRTDIDIRVQIATPLPRFDSDLELALFRVVQESLSNILRHSGSSWAEIRIQIAADLVLEVEDHGKGLPATFYDQSQSHAHMGVGIAGMRERIRPFGGTIELLPANPGLLVRAVVPKVAPA</sequence>
<dbReference type="PROSITE" id="PS50883">
    <property type="entry name" value="EAL"/>
    <property type="match status" value="1"/>
</dbReference>
<dbReference type="PANTHER" id="PTHR33121">
    <property type="entry name" value="CYCLIC DI-GMP PHOSPHODIESTERASE PDEF"/>
    <property type="match status" value="1"/>
</dbReference>
<dbReference type="InterPro" id="IPR011712">
    <property type="entry name" value="Sig_transdc_His_kin_sub3_dim/P"/>
</dbReference>
<organism evidence="4 5">
    <name type="scientific">Acidobacterium capsulatum (strain ATCC 51196 / DSM 11244 / BCRC 80197 / JCM 7670 / NBRC 15755 / NCIMB 13165 / 161)</name>
    <dbReference type="NCBI Taxonomy" id="240015"/>
    <lineage>
        <taxon>Bacteria</taxon>
        <taxon>Pseudomonadati</taxon>
        <taxon>Acidobacteriota</taxon>
        <taxon>Terriglobia</taxon>
        <taxon>Terriglobales</taxon>
        <taxon>Acidobacteriaceae</taxon>
        <taxon>Acidobacterium</taxon>
    </lineage>
</organism>
<accession>C1F243</accession>
<dbReference type="InParanoid" id="C1F243"/>
<keyword evidence="5" id="KW-1185">Reference proteome</keyword>
<dbReference type="InterPro" id="IPR003594">
    <property type="entry name" value="HATPase_dom"/>
</dbReference>
<reference evidence="4 5" key="1">
    <citation type="journal article" date="2009" name="Appl. Environ. Microbiol.">
        <title>Three genomes from the phylum Acidobacteria provide insight into the lifestyles of these microorganisms in soils.</title>
        <authorList>
            <person name="Ward N.L."/>
            <person name="Challacombe J.F."/>
            <person name="Janssen P.H."/>
            <person name="Henrissat B."/>
            <person name="Coutinho P.M."/>
            <person name="Wu M."/>
            <person name="Xie G."/>
            <person name="Haft D.H."/>
            <person name="Sait M."/>
            <person name="Badger J."/>
            <person name="Barabote R.D."/>
            <person name="Bradley B."/>
            <person name="Brettin T.S."/>
            <person name="Brinkac L.M."/>
            <person name="Bruce D."/>
            <person name="Creasy T."/>
            <person name="Daugherty S.C."/>
            <person name="Davidsen T.M."/>
            <person name="DeBoy R.T."/>
            <person name="Detter J.C."/>
            <person name="Dodson R.J."/>
            <person name="Durkin A.S."/>
            <person name="Ganapathy A."/>
            <person name="Gwinn-Giglio M."/>
            <person name="Han C.S."/>
            <person name="Khouri H."/>
            <person name="Kiss H."/>
            <person name="Kothari S.P."/>
            <person name="Madupu R."/>
            <person name="Nelson K.E."/>
            <person name="Nelson W.C."/>
            <person name="Paulsen I."/>
            <person name="Penn K."/>
            <person name="Ren Q."/>
            <person name="Rosovitz M.J."/>
            <person name="Selengut J.D."/>
            <person name="Shrivastava S."/>
            <person name="Sullivan S.A."/>
            <person name="Tapia R."/>
            <person name="Thompson L.S."/>
            <person name="Watkins K.L."/>
            <person name="Yang Q."/>
            <person name="Yu C."/>
            <person name="Zafar N."/>
            <person name="Zhou L."/>
            <person name="Kuske C.R."/>
        </authorList>
    </citation>
    <scope>NUCLEOTIDE SEQUENCE [LARGE SCALE GENOMIC DNA]</scope>
    <source>
        <strain evidence="5">ATCC 51196 / DSM 11244 / BCRC 80197 / JCM 7670 / NBRC 15755 / NCIMB 13165 / 161</strain>
    </source>
</reference>
<evidence type="ECO:0000313" key="4">
    <source>
        <dbReference type="EMBL" id="ACO33957.1"/>
    </source>
</evidence>
<dbReference type="AlphaFoldDB" id="C1F243"/>
<feature type="region of interest" description="Disordered" evidence="1">
    <location>
        <begin position="318"/>
        <end position="385"/>
    </location>
</feature>
<dbReference type="Pfam" id="PF00563">
    <property type="entry name" value="EAL"/>
    <property type="match status" value="1"/>
</dbReference>
<dbReference type="GO" id="GO:0071111">
    <property type="term" value="F:cyclic-guanylate-specific phosphodiesterase activity"/>
    <property type="evidence" value="ECO:0007669"/>
    <property type="project" value="InterPro"/>
</dbReference>
<dbReference type="CDD" id="cd01948">
    <property type="entry name" value="EAL"/>
    <property type="match status" value="1"/>
</dbReference>
<dbReference type="InterPro" id="IPR001633">
    <property type="entry name" value="EAL_dom"/>
</dbReference>
<evidence type="ECO:0000259" key="3">
    <source>
        <dbReference type="PROSITE" id="PS50883"/>
    </source>
</evidence>
<dbReference type="EMBL" id="CP001472">
    <property type="protein sequence ID" value="ACO33957.1"/>
    <property type="molecule type" value="Genomic_DNA"/>
</dbReference>
<keyword evidence="4" id="KW-0418">Kinase</keyword>
<evidence type="ECO:0000313" key="5">
    <source>
        <dbReference type="Proteomes" id="UP000002207"/>
    </source>
</evidence>
<protein>
    <submittedName>
        <fullName evidence="4">EAL domain/histidine kinase domain protein</fullName>
    </submittedName>
</protein>
<dbReference type="Gene3D" id="3.20.20.450">
    <property type="entry name" value="EAL domain"/>
    <property type="match status" value="1"/>
</dbReference>
<keyword evidence="4" id="KW-0808">Transferase</keyword>
<dbReference type="InterPro" id="IPR036890">
    <property type="entry name" value="HATPase_C_sf"/>
</dbReference>
<evidence type="ECO:0000259" key="2">
    <source>
        <dbReference type="PROSITE" id="PS50109"/>
    </source>
</evidence>
<dbReference type="CDD" id="cd16917">
    <property type="entry name" value="HATPase_UhpB-NarQ-NarX-like"/>
    <property type="match status" value="1"/>
</dbReference>
<feature type="domain" description="EAL" evidence="3">
    <location>
        <begin position="24"/>
        <end position="275"/>
    </location>
</feature>
<dbReference type="PROSITE" id="PS50109">
    <property type="entry name" value="HIS_KIN"/>
    <property type="match status" value="1"/>
</dbReference>
<dbReference type="InterPro" id="IPR050706">
    <property type="entry name" value="Cyclic-di-GMP_PDE-like"/>
</dbReference>
<dbReference type="GO" id="GO:0046983">
    <property type="term" value="F:protein dimerization activity"/>
    <property type="evidence" value="ECO:0007669"/>
    <property type="project" value="InterPro"/>
</dbReference>
<dbReference type="SMART" id="SM00387">
    <property type="entry name" value="HATPase_c"/>
    <property type="match status" value="1"/>
</dbReference>
<dbReference type="OrthoDB" id="9759607at2"/>
<feature type="domain" description="Histidine kinase" evidence="2">
    <location>
        <begin position="402"/>
        <end position="599"/>
    </location>
</feature>
<dbReference type="Pfam" id="PF02518">
    <property type="entry name" value="HATPase_c"/>
    <property type="match status" value="1"/>
</dbReference>
<name>C1F243_ACIC5</name>
<dbReference type="InterPro" id="IPR035919">
    <property type="entry name" value="EAL_sf"/>
</dbReference>
<dbReference type="Gene3D" id="1.20.5.1930">
    <property type="match status" value="1"/>
</dbReference>
<dbReference type="STRING" id="240015.ACP_0703"/>
<proteinExistence type="predicted"/>
<dbReference type="Pfam" id="PF07730">
    <property type="entry name" value="HisKA_3"/>
    <property type="match status" value="1"/>
</dbReference>
<dbReference type="GO" id="GO:0016020">
    <property type="term" value="C:membrane"/>
    <property type="evidence" value="ECO:0007669"/>
    <property type="project" value="InterPro"/>
</dbReference>
<dbReference type="Proteomes" id="UP000002207">
    <property type="component" value="Chromosome"/>
</dbReference>
<dbReference type="SUPFAM" id="SSF55874">
    <property type="entry name" value="ATPase domain of HSP90 chaperone/DNA topoisomerase II/histidine kinase"/>
    <property type="match status" value="1"/>
</dbReference>
<dbReference type="GO" id="GO:0000155">
    <property type="term" value="F:phosphorelay sensor kinase activity"/>
    <property type="evidence" value="ECO:0007669"/>
    <property type="project" value="InterPro"/>
</dbReference>
<dbReference type="SUPFAM" id="SSF141868">
    <property type="entry name" value="EAL domain-like"/>
    <property type="match status" value="1"/>
</dbReference>
<dbReference type="SMART" id="SM00052">
    <property type="entry name" value="EAL"/>
    <property type="match status" value="1"/>
</dbReference>
<dbReference type="PANTHER" id="PTHR33121:SF70">
    <property type="entry name" value="SIGNALING PROTEIN YKOW"/>
    <property type="match status" value="1"/>
</dbReference>
<dbReference type="KEGG" id="aca:ACP_0703"/>
<dbReference type="Gene3D" id="3.30.565.10">
    <property type="entry name" value="Histidine kinase-like ATPase, C-terminal domain"/>
    <property type="match status" value="1"/>
</dbReference>
<dbReference type="HOGENOM" id="CLU_453906_0_0_0"/>
<evidence type="ECO:0000256" key="1">
    <source>
        <dbReference type="SAM" id="MobiDB-lite"/>
    </source>
</evidence>
<dbReference type="eggNOG" id="COG2200">
    <property type="taxonomic scope" value="Bacteria"/>
</dbReference>
<gene>
    <name evidence="4" type="ordered locus">ACP_0703</name>
</gene>